<dbReference type="GO" id="GO:0005739">
    <property type="term" value="C:mitochondrion"/>
    <property type="evidence" value="ECO:0007669"/>
    <property type="project" value="TreeGrafter"/>
</dbReference>
<organism evidence="2 3">
    <name type="scientific">Karstenula rhodostoma CBS 690.94</name>
    <dbReference type="NCBI Taxonomy" id="1392251"/>
    <lineage>
        <taxon>Eukaryota</taxon>
        <taxon>Fungi</taxon>
        <taxon>Dikarya</taxon>
        <taxon>Ascomycota</taxon>
        <taxon>Pezizomycotina</taxon>
        <taxon>Dothideomycetes</taxon>
        <taxon>Pleosporomycetidae</taxon>
        <taxon>Pleosporales</taxon>
        <taxon>Massarineae</taxon>
        <taxon>Didymosphaeriaceae</taxon>
        <taxon>Karstenula</taxon>
    </lineage>
</organism>
<dbReference type="InterPro" id="IPR013149">
    <property type="entry name" value="ADH-like_C"/>
</dbReference>
<dbReference type="AlphaFoldDB" id="A0A9P4PRZ5"/>
<dbReference type="Pfam" id="PF08240">
    <property type="entry name" value="ADH_N"/>
    <property type="match status" value="1"/>
</dbReference>
<comment type="caution">
    <text evidence="2">The sequence shown here is derived from an EMBL/GenBank/DDBJ whole genome shotgun (WGS) entry which is preliminary data.</text>
</comment>
<keyword evidence="3" id="KW-1185">Reference proteome</keyword>
<dbReference type="OrthoDB" id="10257049at2759"/>
<dbReference type="Pfam" id="PF00107">
    <property type="entry name" value="ADH_zinc_N"/>
    <property type="match status" value="1"/>
</dbReference>
<dbReference type="InterPro" id="IPR013154">
    <property type="entry name" value="ADH-like_N"/>
</dbReference>
<dbReference type="GO" id="GO:0016491">
    <property type="term" value="F:oxidoreductase activity"/>
    <property type="evidence" value="ECO:0007669"/>
    <property type="project" value="InterPro"/>
</dbReference>
<dbReference type="Gene3D" id="3.40.50.720">
    <property type="entry name" value="NAD(P)-binding Rossmann-like Domain"/>
    <property type="match status" value="1"/>
</dbReference>
<dbReference type="PANTHER" id="PTHR43677">
    <property type="entry name" value="SHORT-CHAIN DEHYDROGENASE/REDUCTASE"/>
    <property type="match status" value="1"/>
</dbReference>
<gene>
    <name evidence="2" type="ORF">P171DRAFT_460522</name>
</gene>
<dbReference type="InterPro" id="IPR051397">
    <property type="entry name" value="Zn-ADH-like_protein"/>
</dbReference>
<dbReference type="InterPro" id="IPR020843">
    <property type="entry name" value="ER"/>
</dbReference>
<dbReference type="SUPFAM" id="SSF51735">
    <property type="entry name" value="NAD(P)-binding Rossmann-fold domains"/>
    <property type="match status" value="1"/>
</dbReference>
<accession>A0A9P4PRZ5</accession>
<dbReference type="Proteomes" id="UP000799764">
    <property type="component" value="Unassembled WGS sequence"/>
</dbReference>
<feature type="domain" description="Enoyl reductase (ER)" evidence="1">
    <location>
        <begin position="11"/>
        <end position="333"/>
    </location>
</feature>
<name>A0A9P4PRZ5_9PLEO</name>
<dbReference type="PANTHER" id="PTHR43677:SF4">
    <property type="entry name" value="QUINONE OXIDOREDUCTASE-LIKE PROTEIN 2"/>
    <property type="match status" value="1"/>
</dbReference>
<protein>
    <submittedName>
        <fullName evidence="2">NAD(P)-binding protein</fullName>
    </submittedName>
</protein>
<dbReference type="InterPro" id="IPR036291">
    <property type="entry name" value="NAD(P)-bd_dom_sf"/>
</dbReference>
<dbReference type="EMBL" id="MU001494">
    <property type="protein sequence ID" value="KAF2449117.1"/>
    <property type="molecule type" value="Genomic_DNA"/>
</dbReference>
<evidence type="ECO:0000259" key="1">
    <source>
        <dbReference type="SMART" id="SM00829"/>
    </source>
</evidence>
<dbReference type="SUPFAM" id="SSF50129">
    <property type="entry name" value="GroES-like"/>
    <property type="match status" value="1"/>
</dbReference>
<dbReference type="Gene3D" id="3.90.180.10">
    <property type="entry name" value="Medium-chain alcohol dehydrogenases, catalytic domain"/>
    <property type="match status" value="1"/>
</dbReference>
<dbReference type="SMART" id="SM00829">
    <property type="entry name" value="PKS_ER"/>
    <property type="match status" value="1"/>
</dbReference>
<reference evidence="2" key="1">
    <citation type="journal article" date="2020" name="Stud. Mycol.">
        <title>101 Dothideomycetes genomes: a test case for predicting lifestyles and emergence of pathogens.</title>
        <authorList>
            <person name="Haridas S."/>
            <person name="Albert R."/>
            <person name="Binder M."/>
            <person name="Bloem J."/>
            <person name="Labutti K."/>
            <person name="Salamov A."/>
            <person name="Andreopoulos B."/>
            <person name="Baker S."/>
            <person name="Barry K."/>
            <person name="Bills G."/>
            <person name="Bluhm B."/>
            <person name="Cannon C."/>
            <person name="Castanera R."/>
            <person name="Culley D."/>
            <person name="Daum C."/>
            <person name="Ezra D."/>
            <person name="Gonzalez J."/>
            <person name="Henrissat B."/>
            <person name="Kuo A."/>
            <person name="Liang C."/>
            <person name="Lipzen A."/>
            <person name="Lutzoni F."/>
            <person name="Magnuson J."/>
            <person name="Mondo S."/>
            <person name="Nolan M."/>
            <person name="Ohm R."/>
            <person name="Pangilinan J."/>
            <person name="Park H.-J."/>
            <person name="Ramirez L."/>
            <person name="Alfaro M."/>
            <person name="Sun H."/>
            <person name="Tritt A."/>
            <person name="Yoshinaga Y."/>
            <person name="Zwiers L.-H."/>
            <person name="Turgeon B."/>
            <person name="Goodwin S."/>
            <person name="Spatafora J."/>
            <person name="Crous P."/>
            <person name="Grigoriev I."/>
        </authorList>
    </citation>
    <scope>NUCLEOTIDE SEQUENCE</scope>
    <source>
        <strain evidence="2">CBS 690.94</strain>
    </source>
</reference>
<sequence>MKAINIQSYTSTPSTLLPTTVPTPRPSPSTPLLIRITHCSPQHADLLHAQGAHQNNNAKRGWCHPPFVLGYDFAGVVAAIHPAASTGGLQRGDRVFGASIGAFAEYVAVTASAVRKVPVGVSSAAACAMAGQAVSYAAVVHVARVRAGETVLVSGASGGLGSACCAVATAVGARVFALTGDEGKAGVMRRDGGVDGVVVLDGGGKWVGEVKKATEGRGVDVVLDNTGMVDDALRCLAYGGRVVVLGFAARKGVMEGVKMDKLLLKSATVTGYRFGESGRREPGVLEEIWKGYVGMMESGKLKPILYGNYRGLDDVGRALGDLEARKVYGKIVIKVSDPEENAKL</sequence>
<proteinExistence type="predicted"/>
<evidence type="ECO:0000313" key="2">
    <source>
        <dbReference type="EMBL" id="KAF2449117.1"/>
    </source>
</evidence>
<evidence type="ECO:0000313" key="3">
    <source>
        <dbReference type="Proteomes" id="UP000799764"/>
    </source>
</evidence>
<dbReference type="InterPro" id="IPR011032">
    <property type="entry name" value="GroES-like_sf"/>
</dbReference>